<organism evidence="5 6">
    <name type="scientific">Esox lucius</name>
    <name type="common">Northern pike</name>
    <dbReference type="NCBI Taxonomy" id="8010"/>
    <lineage>
        <taxon>Eukaryota</taxon>
        <taxon>Metazoa</taxon>
        <taxon>Chordata</taxon>
        <taxon>Craniata</taxon>
        <taxon>Vertebrata</taxon>
        <taxon>Euteleostomi</taxon>
        <taxon>Actinopterygii</taxon>
        <taxon>Neopterygii</taxon>
        <taxon>Teleostei</taxon>
        <taxon>Protacanthopterygii</taxon>
        <taxon>Esociformes</taxon>
        <taxon>Esocidae</taxon>
        <taxon>Esox</taxon>
    </lineage>
</organism>
<reference evidence="5" key="4">
    <citation type="submission" date="2025-09" db="UniProtKB">
        <authorList>
            <consortium name="Ensembl"/>
        </authorList>
    </citation>
    <scope>IDENTIFICATION</scope>
</reference>
<comment type="similarity">
    <text evidence="2">Belongs to the UPF0688 family.</text>
</comment>
<dbReference type="OrthoDB" id="8730115at2759"/>
<dbReference type="PANTHER" id="PTHR28491:SF1">
    <property type="entry name" value="UPF0688 PROTEIN C1ORF174"/>
    <property type="match status" value="1"/>
</dbReference>
<dbReference type="Proteomes" id="UP000265140">
    <property type="component" value="Chromosome 12"/>
</dbReference>
<evidence type="ECO:0000256" key="3">
    <source>
        <dbReference type="ARBA" id="ARBA00023242"/>
    </source>
</evidence>
<dbReference type="PANTHER" id="PTHR28491">
    <property type="entry name" value="UPF0688 PROTEIN C1ORF174"/>
    <property type="match status" value="1"/>
</dbReference>
<reference evidence="5" key="2">
    <citation type="submission" date="2020-02" db="EMBL/GenBank/DDBJ databases">
        <title>Esox lucius (northern pike) genome, fEsoLuc1, primary haplotype.</title>
        <authorList>
            <person name="Myers G."/>
            <person name="Karagic N."/>
            <person name="Meyer A."/>
            <person name="Pippel M."/>
            <person name="Reichard M."/>
            <person name="Winkler S."/>
            <person name="Tracey A."/>
            <person name="Sims Y."/>
            <person name="Howe K."/>
            <person name="Rhie A."/>
            <person name="Formenti G."/>
            <person name="Durbin R."/>
            <person name="Fedrigo O."/>
            <person name="Jarvis E.D."/>
        </authorList>
    </citation>
    <scope>NUCLEOTIDE SEQUENCE [LARGE SCALE GENOMIC DNA]</scope>
</reference>
<keyword evidence="3" id="KW-0539">Nucleus</keyword>
<dbReference type="InParanoid" id="A0A3P9A956"/>
<dbReference type="AlphaFoldDB" id="A0A3P9A956"/>
<accession>A0A3P9A956</accession>
<dbReference type="KEGG" id="els:105013681"/>
<dbReference type="Bgee" id="ENSELUG00000017449">
    <property type="expression patterns" value="Expressed in ovary and 15 other cell types or tissues"/>
</dbReference>
<dbReference type="InterPro" id="IPR031530">
    <property type="entry name" value="UPF0688"/>
</dbReference>
<name>A0A3P9A956_ESOLU</name>
<reference evidence="5" key="3">
    <citation type="submission" date="2025-08" db="UniProtKB">
        <authorList>
            <consortium name="Ensembl"/>
        </authorList>
    </citation>
    <scope>IDENTIFICATION</scope>
</reference>
<evidence type="ECO:0000256" key="1">
    <source>
        <dbReference type="ARBA" id="ARBA00004123"/>
    </source>
</evidence>
<dbReference type="GeneID" id="105013681"/>
<evidence type="ECO:0000313" key="6">
    <source>
        <dbReference type="Proteomes" id="UP000265140"/>
    </source>
</evidence>
<dbReference type="GO" id="GO:0005634">
    <property type="term" value="C:nucleus"/>
    <property type="evidence" value="ECO:0007669"/>
    <property type="project" value="UniProtKB-SubCell"/>
</dbReference>
<evidence type="ECO:0000313" key="5">
    <source>
        <dbReference type="Ensembl" id="ENSELUP00000037731.2"/>
    </source>
</evidence>
<reference evidence="6" key="1">
    <citation type="journal article" date="2014" name="PLoS ONE">
        <title>The genome and linkage map of the northern pike (Esox lucius): conserved synteny revealed between the salmonid sister group and the Neoteleostei.</title>
        <authorList>
            <person name="Rondeau E.B."/>
            <person name="Minkley D.R."/>
            <person name="Leong J.S."/>
            <person name="Messmer A.M."/>
            <person name="Jantzen J.R."/>
            <person name="von Schalburg K.R."/>
            <person name="Lemon C."/>
            <person name="Bird N.H."/>
            <person name="Koop B.F."/>
        </authorList>
    </citation>
    <scope>NUCLEOTIDE SEQUENCE</scope>
</reference>
<evidence type="ECO:0000256" key="4">
    <source>
        <dbReference type="SAM" id="MobiDB-lite"/>
    </source>
</evidence>
<keyword evidence="6" id="KW-1185">Reference proteome</keyword>
<comment type="subcellular location">
    <subcellularLocation>
        <location evidence="1">Nucleus</location>
    </subcellularLocation>
</comment>
<dbReference type="RefSeq" id="XP_010873666.2">
    <property type="nucleotide sequence ID" value="XM_010875364.3"/>
</dbReference>
<sequence>MRNKQQMPNVSRVNNLKRRKGKCAVALTRDLNVEVKNTDKVSPSIDGLMVCAMREQDLDQSRTKKSSVKRMDIKKTKTEDSKIPFSDCMIGGCRESSTTAERLSSDCYEFHEKESYGATPRLEELWEGKENGLRFELGYYRTMGLPEKMEGGETEECDQSIFLDDDSNHVLPVETFFGNMEVVQDCPQRPTATSTLSRREHRRRQYYAKEDSDEESDRDMQQNDIDGTT</sequence>
<dbReference type="Ensembl" id="ENSELUT00000040332.3">
    <property type="protein sequence ID" value="ENSELUP00000037731.2"/>
    <property type="gene ID" value="ENSELUG00000017449.3"/>
</dbReference>
<protein>
    <submittedName>
        <fullName evidence="5">Uncharacterized protein</fullName>
    </submittedName>
</protein>
<proteinExistence type="inferred from homology"/>
<dbReference type="GeneTree" id="ENSGT01000000214967"/>
<dbReference type="Pfam" id="PF15772">
    <property type="entry name" value="UPF0688"/>
    <property type="match status" value="1"/>
</dbReference>
<evidence type="ECO:0000256" key="2">
    <source>
        <dbReference type="ARBA" id="ARBA00006634"/>
    </source>
</evidence>
<dbReference type="STRING" id="8010.ENSELUP00000037731"/>
<dbReference type="OMA" id="CERPEKT"/>
<feature type="region of interest" description="Disordered" evidence="4">
    <location>
        <begin position="186"/>
        <end position="229"/>
    </location>
</feature>
<dbReference type="CTD" id="101123480"/>